<dbReference type="AlphaFoldDB" id="A0A5E4Q356"/>
<sequence>MPALACDACNLLTITVTISLF</sequence>
<reference evidence="1 2" key="1">
    <citation type="submission" date="2017-07" db="EMBL/GenBank/DDBJ databases">
        <authorList>
            <person name="Talla V."/>
            <person name="Backstrom N."/>
        </authorList>
    </citation>
    <scope>NUCLEOTIDE SEQUENCE [LARGE SCALE GENOMIC DNA]</scope>
</reference>
<protein>
    <submittedName>
        <fullName evidence="1">Uncharacterized protein</fullName>
    </submittedName>
</protein>
<evidence type="ECO:0000313" key="1">
    <source>
        <dbReference type="EMBL" id="VVC92652.1"/>
    </source>
</evidence>
<dbReference type="EMBL" id="FZQP02001360">
    <property type="protein sequence ID" value="VVC92652.1"/>
    <property type="molecule type" value="Genomic_DNA"/>
</dbReference>
<evidence type="ECO:0000313" key="2">
    <source>
        <dbReference type="Proteomes" id="UP000324832"/>
    </source>
</evidence>
<keyword evidence="2" id="KW-1185">Reference proteome</keyword>
<gene>
    <name evidence="1" type="ORF">LSINAPIS_LOCUS5048</name>
</gene>
<organism evidence="1 2">
    <name type="scientific">Leptidea sinapis</name>
    <dbReference type="NCBI Taxonomy" id="189913"/>
    <lineage>
        <taxon>Eukaryota</taxon>
        <taxon>Metazoa</taxon>
        <taxon>Ecdysozoa</taxon>
        <taxon>Arthropoda</taxon>
        <taxon>Hexapoda</taxon>
        <taxon>Insecta</taxon>
        <taxon>Pterygota</taxon>
        <taxon>Neoptera</taxon>
        <taxon>Endopterygota</taxon>
        <taxon>Lepidoptera</taxon>
        <taxon>Glossata</taxon>
        <taxon>Ditrysia</taxon>
        <taxon>Papilionoidea</taxon>
        <taxon>Pieridae</taxon>
        <taxon>Dismorphiinae</taxon>
        <taxon>Leptidea</taxon>
    </lineage>
</organism>
<accession>A0A5E4Q356</accession>
<name>A0A5E4Q356_9NEOP</name>
<proteinExistence type="predicted"/>
<dbReference type="Proteomes" id="UP000324832">
    <property type="component" value="Unassembled WGS sequence"/>
</dbReference>